<feature type="transmembrane region" description="Helical" evidence="2">
    <location>
        <begin position="63"/>
        <end position="84"/>
    </location>
</feature>
<comment type="caution">
    <text evidence="3">The sequence shown here is derived from an EMBL/GenBank/DDBJ whole genome shotgun (WGS) entry which is preliminary data.</text>
</comment>
<dbReference type="EMBL" id="MFLV01000009">
    <property type="protein sequence ID" value="OGG71770.1"/>
    <property type="molecule type" value="Genomic_DNA"/>
</dbReference>
<dbReference type="AlphaFoldDB" id="A0A1F6EDS5"/>
<proteinExistence type="predicted"/>
<keyword evidence="2" id="KW-0472">Membrane</keyword>
<reference evidence="3 4" key="1">
    <citation type="journal article" date="2016" name="Nat. Commun.">
        <title>Thousands of microbial genomes shed light on interconnected biogeochemical processes in an aquifer system.</title>
        <authorList>
            <person name="Anantharaman K."/>
            <person name="Brown C.T."/>
            <person name="Hug L.A."/>
            <person name="Sharon I."/>
            <person name="Castelle C.J."/>
            <person name="Probst A.J."/>
            <person name="Thomas B.C."/>
            <person name="Singh A."/>
            <person name="Wilkins M.J."/>
            <person name="Karaoz U."/>
            <person name="Brodie E.L."/>
            <person name="Williams K.H."/>
            <person name="Hubbard S.S."/>
            <person name="Banfield J.F."/>
        </authorList>
    </citation>
    <scope>NUCLEOTIDE SEQUENCE [LARGE SCALE GENOMIC DNA]</scope>
</reference>
<accession>A0A1F6EDS5</accession>
<dbReference type="STRING" id="1798508.A3A35_02515"/>
<evidence type="ECO:0000256" key="2">
    <source>
        <dbReference type="SAM" id="Phobius"/>
    </source>
</evidence>
<organism evidence="3 4">
    <name type="scientific">Candidatus Kaiserbacteria bacterium RIFCSPLOWO2_01_FULL_51_21</name>
    <dbReference type="NCBI Taxonomy" id="1798508"/>
    <lineage>
        <taxon>Bacteria</taxon>
        <taxon>Candidatus Kaiseribacteriota</taxon>
    </lineage>
</organism>
<gene>
    <name evidence="3" type="ORF">A3A35_02515</name>
</gene>
<evidence type="ECO:0000256" key="1">
    <source>
        <dbReference type="SAM" id="MobiDB-lite"/>
    </source>
</evidence>
<protein>
    <recommendedName>
        <fullName evidence="5">Baseplate protein J-like domain-containing protein</fullName>
    </recommendedName>
</protein>
<sequence length="437" mass="47605">MEEKNTLQDMVPNDRRSIRRVEITPLRRPRDVREPSPAMPPPPPPRVPSFGTEKKRRFPEKNLTIWILASVVVVGLGFALSIFFTKTTMVITLKESSPIIDTTFGAHKTPVAGELPFEVITLDKNGSLAVPATGEEEANVRASGQIIIYNNYGSQAQRLVRNTRFESSDKRIYRIDKSVVVPGKTASGPGSLEVTVYADEPGEKYNADLMDFTVPGFKGSPQYDKFYARSKTPMTGGFVGKRLTVDPAALEKARETIRTTIKDDLTASAVAQIPEDFGLFEGALFFDFISLPQTDAGGTVQIQEKGVLHGLLFSKSELARVIAAASSAAPAEGVPLFLGEGSSLTFTVGAADTYAPWEKESFSFTLKGTARLVASFNENALKQDLAGKTKSALPTVLAGYPGIDHAEVVMRPFWRQEFPTDPLDITLSTAAQAELKQ</sequence>
<keyword evidence="2" id="KW-1133">Transmembrane helix</keyword>
<feature type="compositionally biased region" description="Pro residues" evidence="1">
    <location>
        <begin position="37"/>
        <end position="47"/>
    </location>
</feature>
<keyword evidence="2" id="KW-0812">Transmembrane</keyword>
<evidence type="ECO:0000313" key="3">
    <source>
        <dbReference type="EMBL" id="OGG71770.1"/>
    </source>
</evidence>
<evidence type="ECO:0000313" key="4">
    <source>
        <dbReference type="Proteomes" id="UP000179115"/>
    </source>
</evidence>
<dbReference type="Proteomes" id="UP000179115">
    <property type="component" value="Unassembled WGS sequence"/>
</dbReference>
<name>A0A1F6EDS5_9BACT</name>
<feature type="region of interest" description="Disordered" evidence="1">
    <location>
        <begin position="1"/>
        <end position="53"/>
    </location>
</feature>
<evidence type="ECO:0008006" key="5">
    <source>
        <dbReference type="Google" id="ProtNLM"/>
    </source>
</evidence>
<feature type="compositionally biased region" description="Basic and acidic residues" evidence="1">
    <location>
        <begin position="1"/>
        <end position="22"/>
    </location>
</feature>